<reference evidence="2 3" key="1">
    <citation type="submission" date="2007-04" db="EMBL/GenBank/DDBJ databases">
        <title>Complete genome sequence of Burkholderia multivorans ATCC 17616.</title>
        <authorList>
            <person name="Ohtsubo Y."/>
            <person name="Yamashita A."/>
            <person name="Kurokawa K."/>
            <person name="Takami H."/>
            <person name="Yuhara S."/>
            <person name="Nishiyama E."/>
            <person name="Endo R."/>
            <person name="Miyazaki R."/>
            <person name="Ono A."/>
            <person name="Yano K."/>
            <person name="Ito M."/>
            <person name="Sota M."/>
            <person name="Yuji N."/>
            <person name="Hattori M."/>
            <person name="Tsuda M."/>
        </authorList>
    </citation>
    <scope>NUCLEOTIDE SEQUENCE [LARGE SCALE GENOMIC DNA]</scope>
    <source>
        <strain evidence="3">ATCC 17616 / 249</strain>
        <plasmid evidence="3">Plasmid pTGL1</plasmid>
    </source>
</reference>
<evidence type="ECO:0000313" key="2">
    <source>
        <dbReference type="EMBL" id="BAG47999.1"/>
    </source>
</evidence>
<feature type="region of interest" description="Disordered" evidence="1">
    <location>
        <begin position="137"/>
        <end position="157"/>
    </location>
</feature>
<evidence type="ECO:0000256" key="1">
    <source>
        <dbReference type="SAM" id="MobiDB-lite"/>
    </source>
</evidence>
<dbReference type="Pfam" id="PF08786">
    <property type="entry name" value="DcrB"/>
    <property type="match status" value="1"/>
</dbReference>
<keyword evidence="2" id="KW-0614">Plasmid</keyword>
<dbReference type="KEGG" id="bmj:BMULJ_06208"/>
<organism evidence="2 3">
    <name type="scientific">Burkholderia multivorans (strain ATCC 17616 / 249)</name>
    <dbReference type="NCBI Taxonomy" id="395019"/>
    <lineage>
        <taxon>Bacteria</taxon>
        <taxon>Pseudomonadati</taxon>
        <taxon>Pseudomonadota</taxon>
        <taxon>Betaproteobacteria</taxon>
        <taxon>Burkholderiales</taxon>
        <taxon>Burkholderiaceae</taxon>
        <taxon>Burkholderia</taxon>
        <taxon>Burkholderia cepacia complex</taxon>
    </lineage>
</organism>
<dbReference type="Gene3D" id="3.40.1000.10">
    <property type="entry name" value="Mog1/PsbP, alpha/beta/alpha sandwich"/>
    <property type="match status" value="1"/>
</dbReference>
<accession>A0A0H3KWF2</accession>
<dbReference type="Proteomes" id="UP000008815">
    <property type="component" value="Plasmid pTGL1"/>
</dbReference>
<dbReference type="InterPro" id="IPR016123">
    <property type="entry name" value="Mog1/PsbP_a/b/a-sand"/>
</dbReference>
<name>A0A0H3KWF2_BURM1</name>
<evidence type="ECO:0000313" key="3">
    <source>
        <dbReference type="Proteomes" id="UP000008815"/>
    </source>
</evidence>
<dbReference type="RefSeq" id="WP_012211020.1">
    <property type="nucleotide sequence ID" value="NC_010070.1"/>
</dbReference>
<protein>
    <recommendedName>
        <fullName evidence="4">DUF1795 domain-containing protein</fullName>
    </recommendedName>
</protein>
<keyword evidence="3" id="KW-1185">Reference proteome</keyword>
<dbReference type="HOGENOM" id="CLU_126902_1_0_4"/>
<proteinExistence type="predicted"/>
<dbReference type="InterPro" id="IPR014894">
    <property type="entry name" value="DcrB/EagT6"/>
</dbReference>
<dbReference type="KEGG" id="bmu:Bmul_6211"/>
<dbReference type="EMBL" id="AP009388">
    <property type="protein sequence ID" value="BAG47999.1"/>
    <property type="molecule type" value="Genomic_DNA"/>
</dbReference>
<geneLocation type="plasmid" evidence="2 3">
    <name>pTGL1</name>
</geneLocation>
<gene>
    <name evidence="2" type="ordered locus">BMULJ_06208</name>
</gene>
<dbReference type="SUPFAM" id="SSF55724">
    <property type="entry name" value="Mog1p/PsbP-like"/>
    <property type="match status" value="1"/>
</dbReference>
<evidence type="ECO:0008006" key="4">
    <source>
        <dbReference type="Google" id="ProtNLM"/>
    </source>
</evidence>
<dbReference type="AlphaFoldDB" id="A0A0H3KWF2"/>
<dbReference type="eggNOG" id="COG5435">
    <property type="taxonomic scope" value="Bacteria"/>
</dbReference>
<sequence length="157" mass="17244">MHYAIHEGTFDLPDAALDRTVNMLILPIGTGGLSLVVSRGRLRDAESIDAFVDREWGLASRTAKDLTLQTRRPVTVGRNECPGVQTESTHEQDGRTFHQHQTAFQLDAGGHVIVMTLTSAAPLTDEQRALANRMLESFEPRPHDPAAPSLVSDSHRP</sequence>